<sequence>MGSNEERREFWEGFILLLAKSFLCPTTNNYISPERHLPLVVAVANPRTYNWSLQIFTWIKDSIRDFQRKSIKHLSSCMFILV</sequence>
<protein>
    <submittedName>
        <fullName evidence="1">Uncharacterized protein</fullName>
    </submittedName>
</protein>
<dbReference type="EMBL" id="JASCZI010277291">
    <property type="protein sequence ID" value="MED6226985.1"/>
    <property type="molecule type" value="Genomic_DNA"/>
</dbReference>
<feature type="non-terminal residue" evidence="1">
    <location>
        <position position="82"/>
    </location>
</feature>
<organism evidence="1 2">
    <name type="scientific">Stylosanthes scabra</name>
    <dbReference type="NCBI Taxonomy" id="79078"/>
    <lineage>
        <taxon>Eukaryota</taxon>
        <taxon>Viridiplantae</taxon>
        <taxon>Streptophyta</taxon>
        <taxon>Embryophyta</taxon>
        <taxon>Tracheophyta</taxon>
        <taxon>Spermatophyta</taxon>
        <taxon>Magnoliopsida</taxon>
        <taxon>eudicotyledons</taxon>
        <taxon>Gunneridae</taxon>
        <taxon>Pentapetalae</taxon>
        <taxon>rosids</taxon>
        <taxon>fabids</taxon>
        <taxon>Fabales</taxon>
        <taxon>Fabaceae</taxon>
        <taxon>Papilionoideae</taxon>
        <taxon>50 kb inversion clade</taxon>
        <taxon>dalbergioids sensu lato</taxon>
        <taxon>Dalbergieae</taxon>
        <taxon>Pterocarpus clade</taxon>
        <taxon>Stylosanthes</taxon>
    </lineage>
</organism>
<keyword evidence="2" id="KW-1185">Reference proteome</keyword>
<name>A0ABU6ZY51_9FABA</name>
<gene>
    <name evidence="1" type="ORF">PIB30_109145</name>
</gene>
<evidence type="ECO:0000313" key="2">
    <source>
        <dbReference type="Proteomes" id="UP001341840"/>
    </source>
</evidence>
<proteinExistence type="predicted"/>
<accession>A0ABU6ZY51</accession>
<dbReference type="Proteomes" id="UP001341840">
    <property type="component" value="Unassembled WGS sequence"/>
</dbReference>
<evidence type="ECO:0000313" key="1">
    <source>
        <dbReference type="EMBL" id="MED6226985.1"/>
    </source>
</evidence>
<reference evidence="1 2" key="1">
    <citation type="journal article" date="2023" name="Plants (Basel)">
        <title>Bridging the Gap: Combining Genomics and Transcriptomics Approaches to Understand Stylosanthes scabra, an Orphan Legume from the Brazilian Caatinga.</title>
        <authorList>
            <person name="Ferreira-Neto J.R.C."/>
            <person name="da Silva M.D."/>
            <person name="Binneck E."/>
            <person name="de Melo N.F."/>
            <person name="da Silva R.H."/>
            <person name="de Melo A.L.T.M."/>
            <person name="Pandolfi V."/>
            <person name="Bustamante F.O."/>
            <person name="Brasileiro-Vidal A.C."/>
            <person name="Benko-Iseppon A.M."/>
        </authorList>
    </citation>
    <scope>NUCLEOTIDE SEQUENCE [LARGE SCALE GENOMIC DNA]</scope>
    <source>
        <tissue evidence="1">Leaves</tissue>
    </source>
</reference>
<comment type="caution">
    <text evidence="1">The sequence shown here is derived from an EMBL/GenBank/DDBJ whole genome shotgun (WGS) entry which is preliminary data.</text>
</comment>